<evidence type="ECO:0000313" key="4">
    <source>
        <dbReference type="Proteomes" id="UP000000600"/>
    </source>
</evidence>
<evidence type="ECO:0000256" key="1">
    <source>
        <dbReference type="ARBA" id="ARBA00006141"/>
    </source>
</evidence>
<dbReference type="eggNOG" id="KOG0841">
    <property type="taxonomic scope" value="Eukaryota"/>
</dbReference>
<dbReference type="AlphaFoldDB" id="A0E0V8"/>
<proteinExistence type="inferred from homology"/>
<evidence type="ECO:0000313" key="3">
    <source>
        <dbReference type="EMBL" id="CAK88925.1"/>
    </source>
</evidence>
<dbReference type="Proteomes" id="UP000000600">
    <property type="component" value="Unassembled WGS sequence"/>
</dbReference>
<dbReference type="PANTHER" id="PTHR18860">
    <property type="entry name" value="14-3-3 PROTEIN"/>
    <property type="match status" value="1"/>
</dbReference>
<dbReference type="GO" id="GO:0007165">
    <property type="term" value="P:signal transduction"/>
    <property type="evidence" value="ECO:0000318"/>
    <property type="project" value="GO_Central"/>
</dbReference>
<dbReference type="Pfam" id="PF00244">
    <property type="entry name" value="14-3-3"/>
    <property type="match status" value="1"/>
</dbReference>
<sequence length="122" mass="14317">MSTRDELLYMARLTEQTERFEDMVNYIKQLVSVGQELSVEERNLLSVAYKNSIGGRRTAWRVLSSIENKEEGKVQKSHILLIQKLVPYINSSLFDYFRLKPIQQVKETSPQLDLIRKKLNKN</sequence>
<dbReference type="InterPro" id="IPR036815">
    <property type="entry name" value="14-3-3_dom_sf"/>
</dbReference>
<dbReference type="EMBL" id="CT868652">
    <property type="protein sequence ID" value="CAK88925.1"/>
    <property type="molecule type" value="Genomic_DNA"/>
</dbReference>
<protein>
    <recommendedName>
        <fullName evidence="2">14-3-3 domain-containing protein</fullName>
    </recommendedName>
</protein>
<dbReference type="InParanoid" id="A0E0V8"/>
<dbReference type="HOGENOM" id="CLU_2031202_0_0_1"/>
<dbReference type="Gene3D" id="1.20.190.20">
    <property type="entry name" value="14-3-3 domain"/>
    <property type="match status" value="1"/>
</dbReference>
<dbReference type="STRING" id="5888.A0E0V8"/>
<dbReference type="SUPFAM" id="SSF48445">
    <property type="entry name" value="14-3-3 protein"/>
    <property type="match status" value="1"/>
</dbReference>
<organism evidence="3 4">
    <name type="scientific">Paramecium tetraurelia</name>
    <dbReference type="NCBI Taxonomy" id="5888"/>
    <lineage>
        <taxon>Eukaryota</taxon>
        <taxon>Sar</taxon>
        <taxon>Alveolata</taxon>
        <taxon>Ciliophora</taxon>
        <taxon>Intramacronucleata</taxon>
        <taxon>Oligohymenophorea</taxon>
        <taxon>Peniculida</taxon>
        <taxon>Parameciidae</taxon>
        <taxon>Paramecium</taxon>
    </lineage>
</organism>
<dbReference type="KEGG" id="ptm:GSPATT00022093001"/>
<comment type="similarity">
    <text evidence="1">Belongs to the 14-3-3 family.</text>
</comment>
<feature type="domain" description="14-3-3" evidence="2">
    <location>
        <begin position="4"/>
        <end position="122"/>
    </location>
</feature>
<dbReference type="GeneID" id="5042107"/>
<dbReference type="SMART" id="SM00101">
    <property type="entry name" value="14_3_3"/>
    <property type="match status" value="1"/>
</dbReference>
<dbReference type="InterPro" id="IPR000308">
    <property type="entry name" value="14-3-3"/>
</dbReference>
<reference evidence="3 4" key="1">
    <citation type="journal article" date="2006" name="Nature">
        <title>Global trends of whole-genome duplications revealed by the ciliate Paramecium tetraurelia.</title>
        <authorList>
            <consortium name="Genoscope"/>
            <person name="Aury J.-M."/>
            <person name="Jaillon O."/>
            <person name="Duret L."/>
            <person name="Noel B."/>
            <person name="Jubin C."/>
            <person name="Porcel B.M."/>
            <person name="Segurens B."/>
            <person name="Daubin V."/>
            <person name="Anthouard V."/>
            <person name="Aiach N."/>
            <person name="Arnaiz O."/>
            <person name="Billaut A."/>
            <person name="Beisson J."/>
            <person name="Blanc I."/>
            <person name="Bouhouche K."/>
            <person name="Camara F."/>
            <person name="Duharcourt S."/>
            <person name="Guigo R."/>
            <person name="Gogendeau D."/>
            <person name="Katinka M."/>
            <person name="Keller A.-M."/>
            <person name="Kissmehl R."/>
            <person name="Klotz C."/>
            <person name="Koll F."/>
            <person name="Le Moue A."/>
            <person name="Lepere C."/>
            <person name="Malinsky S."/>
            <person name="Nowacki M."/>
            <person name="Nowak J.K."/>
            <person name="Plattner H."/>
            <person name="Poulain J."/>
            <person name="Ruiz F."/>
            <person name="Serrano V."/>
            <person name="Zagulski M."/>
            <person name="Dessen P."/>
            <person name="Betermier M."/>
            <person name="Weissenbach J."/>
            <person name="Scarpelli C."/>
            <person name="Schachter V."/>
            <person name="Sperling L."/>
            <person name="Meyer E."/>
            <person name="Cohen J."/>
            <person name="Wincker P."/>
        </authorList>
    </citation>
    <scope>NUCLEOTIDE SEQUENCE [LARGE SCALE GENOMIC DNA]</scope>
    <source>
        <strain evidence="3 4">Stock d4-2</strain>
    </source>
</reference>
<dbReference type="OrthoDB" id="10260625at2759"/>
<dbReference type="InterPro" id="IPR023410">
    <property type="entry name" value="14-3-3_domain"/>
</dbReference>
<name>A0E0V8_PARTE</name>
<gene>
    <name evidence="3" type="ORF">GSPATT00022093001</name>
</gene>
<dbReference type="RefSeq" id="XP_001456322.1">
    <property type="nucleotide sequence ID" value="XM_001456285.1"/>
</dbReference>
<accession>A0E0V8</accession>
<dbReference type="GO" id="GO:0005737">
    <property type="term" value="C:cytoplasm"/>
    <property type="evidence" value="ECO:0000318"/>
    <property type="project" value="GO_Central"/>
</dbReference>
<evidence type="ECO:0000259" key="2">
    <source>
        <dbReference type="SMART" id="SM00101"/>
    </source>
</evidence>
<keyword evidence="4" id="KW-1185">Reference proteome</keyword>
<dbReference type="GO" id="GO:0008104">
    <property type="term" value="P:intracellular protein localization"/>
    <property type="evidence" value="ECO:0000318"/>
    <property type="project" value="GO_Central"/>
</dbReference>